<dbReference type="Proteomes" id="UP000051739">
    <property type="component" value="Unassembled WGS sequence"/>
</dbReference>
<dbReference type="RefSeq" id="WP_056937532.1">
    <property type="nucleotide sequence ID" value="NZ_AZFN01000015.1"/>
</dbReference>
<dbReference type="InterPro" id="IPR001226">
    <property type="entry name" value="Flavodoxin_CS"/>
</dbReference>
<dbReference type="GO" id="GO:0009055">
    <property type="term" value="F:electron transfer activity"/>
    <property type="evidence" value="ECO:0007669"/>
    <property type="project" value="InterPro"/>
</dbReference>
<dbReference type="GO" id="GO:0010181">
    <property type="term" value="F:FMN binding"/>
    <property type="evidence" value="ECO:0007669"/>
    <property type="project" value="InterPro"/>
</dbReference>
<name>A0A0R1V857_9LACO</name>
<keyword evidence="3" id="KW-1185">Reference proteome</keyword>
<gene>
    <name evidence="2" type="ORF">FC60_GL000482</name>
</gene>
<sequence length="162" mass="18251">MTKTIVLYFSSTGTTKQLAEIIANKLAAEMVELKALDPYTPADLNWHDEQARTTIEQHDHHSRVPVDPQSLPDLTGYDQVIIGHPIWWGIPPRLIADTIDHVDLNGKVLAPFATSGGSTYARSQSFIERTIQENNYQTTVRTGQILHNAKDIDQWLKAINFM</sequence>
<dbReference type="PATRIC" id="fig|1423749.3.peg.484"/>
<evidence type="ECO:0000259" key="1">
    <source>
        <dbReference type="PROSITE" id="PS50902"/>
    </source>
</evidence>
<accession>A0A0R1V857</accession>
<dbReference type="PANTHER" id="PTHR39201">
    <property type="entry name" value="EXPORTED PROTEIN-RELATED"/>
    <property type="match status" value="1"/>
</dbReference>
<dbReference type="EMBL" id="AZFN01000015">
    <property type="protein sequence ID" value="KRM01688.1"/>
    <property type="molecule type" value="Genomic_DNA"/>
</dbReference>
<dbReference type="GO" id="GO:0016651">
    <property type="term" value="F:oxidoreductase activity, acting on NAD(P)H"/>
    <property type="evidence" value="ECO:0007669"/>
    <property type="project" value="UniProtKB-ARBA"/>
</dbReference>
<dbReference type="PROSITE" id="PS50902">
    <property type="entry name" value="FLAVODOXIN_LIKE"/>
    <property type="match status" value="1"/>
</dbReference>
<organism evidence="2 3">
    <name type="scientific">Limosilactobacillus gastricus DSM 16045</name>
    <dbReference type="NCBI Taxonomy" id="1423749"/>
    <lineage>
        <taxon>Bacteria</taxon>
        <taxon>Bacillati</taxon>
        <taxon>Bacillota</taxon>
        <taxon>Bacilli</taxon>
        <taxon>Lactobacillales</taxon>
        <taxon>Lactobacillaceae</taxon>
        <taxon>Limosilactobacillus</taxon>
    </lineage>
</organism>
<proteinExistence type="predicted"/>
<dbReference type="AlphaFoldDB" id="A0A0R1V857"/>
<dbReference type="InterPro" id="IPR029039">
    <property type="entry name" value="Flavoprotein-like_sf"/>
</dbReference>
<dbReference type="SUPFAM" id="SSF52218">
    <property type="entry name" value="Flavoproteins"/>
    <property type="match status" value="1"/>
</dbReference>
<dbReference type="PANTHER" id="PTHR39201:SF1">
    <property type="entry name" value="FLAVODOXIN-LIKE DOMAIN-CONTAINING PROTEIN"/>
    <property type="match status" value="1"/>
</dbReference>
<evidence type="ECO:0000313" key="2">
    <source>
        <dbReference type="EMBL" id="KRM01688.1"/>
    </source>
</evidence>
<protein>
    <recommendedName>
        <fullName evidence="1">Flavodoxin-like domain-containing protein</fullName>
    </recommendedName>
</protein>
<dbReference type="InterPro" id="IPR008254">
    <property type="entry name" value="Flavodoxin/NO_synth"/>
</dbReference>
<evidence type="ECO:0000313" key="3">
    <source>
        <dbReference type="Proteomes" id="UP000051739"/>
    </source>
</evidence>
<dbReference type="Gene3D" id="3.40.50.360">
    <property type="match status" value="1"/>
</dbReference>
<reference evidence="2 3" key="1">
    <citation type="journal article" date="2015" name="Genome Announc.">
        <title>Expanding the biotechnology potential of lactobacilli through comparative genomics of 213 strains and associated genera.</title>
        <authorList>
            <person name="Sun Z."/>
            <person name="Harris H.M."/>
            <person name="McCann A."/>
            <person name="Guo C."/>
            <person name="Argimon S."/>
            <person name="Zhang W."/>
            <person name="Yang X."/>
            <person name="Jeffery I.B."/>
            <person name="Cooney J.C."/>
            <person name="Kagawa T.F."/>
            <person name="Liu W."/>
            <person name="Song Y."/>
            <person name="Salvetti E."/>
            <person name="Wrobel A."/>
            <person name="Rasinkangas P."/>
            <person name="Parkhill J."/>
            <person name="Rea M.C."/>
            <person name="O'Sullivan O."/>
            <person name="Ritari J."/>
            <person name="Douillard F.P."/>
            <person name="Paul Ross R."/>
            <person name="Yang R."/>
            <person name="Briner A.E."/>
            <person name="Felis G.E."/>
            <person name="de Vos W.M."/>
            <person name="Barrangou R."/>
            <person name="Klaenhammer T.R."/>
            <person name="Caufield P.W."/>
            <person name="Cui Y."/>
            <person name="Zhang H."/>
            <person name="O'Toole P.W."/>
        </authorList>
    </citation>
    <scope>NUCLEOTIDE SEQUENCE [LARGE SCALE GENOMIC DNA]</scope>
    <source>
        <strain evidence="2 3">DSM 16045</strain>
    </source>
</reference>
<feature type="domain" description="Flavodoxin-like" evidence="1">
    <location>
        <begin position="4"/>
        <end position="162"/>
    </location>
</feature>
<dbReference type="PROSITE" id="PS00201">
    <property type="entry name" value="FLAVODOXIN"/>
    <property type="match status" value="1"/>
</dbReference>
<dbReference type="Pfam" id="PF12682">
    <property type="entry name" value="Flavodoxin_4"/>
    <property type="match status" value="1"/>
</dbReference>
<comment type="caution">
    <text evidence="2">The sequence shown here is derived from an EMBL/GenBank/DDBJ whole genome shotgun (WGS) entry which is preliminary data.</text>
</comment>